<protein>
    <submittedName>
        <fullName evidence="1">Uncharacterized protein</fullName>
    </submittedName>
</protein>
<comment type="caution">
    <text evidence="1">The sequence shown here is derived from an EMBL/GenBank/DDBJ whole genome shotgun (WGS) entry which is preliminary data.</text>
</comment>
<accession>K0Q6Q6</accession>
<dbReference type="AlphaFoldDB" id="K0Q6Q6"/>
<evidence type="ECO:0000313" key="1">
    <source>
        <dbReference type="EMBL" id="CCM80274.1"/>
    </source>
</evidence>
<keyword evidence="2" id="KW-1185">Reference proteome</keyword>
<reference evidence="1 2" key="1">
    <citation type="journal article" date="2013" name="Genome Announc.">
        <title>Draft Genome Sequence of Rhizobium mesoamericanum STM3625, a Nitrogen-Fixing Symbiont of Mimosa pudica Isolated in French Guiana (South America).</title>
        <authorList>
            <person name="Moulin L."/>
            <person name="Mornico D."/>
            <person name="Melkonian R."/>
            <person name="Klonowska A."/>
        </authorList>
    </citation>
    <scope>NUCLEOTIDE SEQUENCE [LARGE SCALE GENOMIC DNA]</scope>
    <source>
        <strain evidence="1 2">STM3625</strain>
    </source>
</reference>
<evidence type="ECO:0000313" key="2">
    <source>
        <dbReference type="Proteomes" id="UP000009319"/>
    </source>
</evidence>
<dbReference type="STRING" id="1211777.BN77_p240002"/>
<proteinExistence type="predicted"/>
<name>K0Q6Q6_9HYPH</name>
<sequence>MPGPRYDLRVVLSNRCRLLRFVLKRSVNFHWDVLNELTTDANSKKPHTIANPKDRHAALTSHFYETFSKAIRSGFVTEWRSVAVSNWLALAKVPDQRTKLR</sequence>
<dbReference type="Proteomes" id="UP000009319">
    <property type="component" value="Unassembled WGS sequence"/>
</dbReference>
<dbReference type="EMBL" id="CANI01000087">
    <property type="protein sequence ID" value="CCM80274.1"/>
    <property type="molecule type" value="Genomic_DNA"/>
</dbReference>
<organism evidence="1 2">
    <name type="scientific">Rhizobium mesoamericanum STM3625</name>
    <dbReference type="NCBI Taxonomy" id="1211777"/>
    <lineage>
        <taxon>Bacteria</taxon>
        <taxon>Pseudomonadati</taxon>
        <taxon>Pseudomonadota</taxon>
        <taxon>Alphaproteobacteria</taxon>
        <taxon>Hyphomicrobiales</taxon>
        <taxon>Rhizobiaceae</taxon>
        <taxon>Rhizobium/Agrobacterium group</taxon>
        <taxon>Rhizobium</taxon>
    </lineage>
</organism>
<dbReference type="HOGENOM" id="CLU_2289390_0_0_5"/>
<gene>
    <name evidence="1" type="ORF">BN77_p240002</name>
</gene>